<feature type="region of interest" description="Disordered" evidence="1">
    <location>
        <begin position="382"/>
        <end position="408"/>
    </location>
</feature>
<accession>A0A422Q8F0</accession>
<organism evidence="2 3">
    <name type="scientific">Trypanosoma conorhini</name>
    <dbReference type="NCBI Taxonomy" id="83891"/>
    <lineage>
        <taxon>Eukaryota</taxon>
        <taxon>Discoba</taxon>
        <taxon>Euglenozoa</taxon>
        <taxon>Kinetoplastea</taxon>
        <taxon>Metakinetoplastina</taxon>
        <taxon>Trypanosomatida</taxon>
        <taxon>Trypanosomatidae</taxon>
        <taxon>Trypanosoma</taxon>
    </lineage>
</organism>
<evidence type="ECO:0000256" key="1">
    <source>
        <dbReference type="SAM" id="MobiDB-lite"/>
    </source>
</evidence>
<feature type="region of interest" description="Disordered" evidence="1">
    <location>
        <begin position="201"/>
        <end position="234"/>
    </location>
</feature>
<comment type="caution">
    <text evidence="2">The sequence shown here is derived from an EMBL/GenBank/DDBJ whole genome shotgun (WGS) entry which is preliminary data.</text>
</comment>
<feature type="compositionally biased region" description="Polar residues" evidence="1">
    <location>
        <begin position="468"/>
        <end position="479"/>
    </location>
</feature>
<dbReference type="PANTHER" id="PTHR39670:SF2">
    <property type="entry name" value="PARAFLAGELLAR ROD PROTEIN"/>
    <property type="match status" value="1"/>
</dbReference>
<reference evidence="2 3" key="1">
    <citation type="journal article" date="2018" name="BMC Genomics">
        <title>Genomic comparison of Trypanosoma conorhini and Trypanosoma rangeli to Trypanosoma cruzi strains of high and low virulence.</title>
        <authorList>
            <person name="Bradwell K.R."/>
            <person name="Koparde V.N."/>
            <person name="Matveyev A.V."/>
            <person name="Serrano M.G."/>
            <person name="Alves J.M."/>
            <person name="Parikh H."/>
            <person name="Huang B."/>
            <person name="Lee V."/>
            <person name="Espinosa-Alvarez O."/>
            <person name="Ortiz P.A."/>
            <person name="Costa-Martins A.G."/>
            <person name="Teixeira M.M."/>
            <person name="Buck G.A."/>
        </authorList>
    </citation>
    <scope>NUCLEOTIDE SEQUENCE [LARGE SCALE GENOMIC DNA]</scope>
    <source>
        <strain evidence="2 3">025E</strain>
    </source>
</reference>
<feature type="region of interest" description="Disordered" evidence="1">
    <location>
        <begin position="589"/>
        <end position="611"/>
    </location>
</feature>
<feature type="compositionally biased region" description="Polar residues" evidence="1">
    <location>
        <begin position="390"/>
        <end position="407"/>
    </location>
</feature>
<feature type="compositionally biased region" description="Low complexity" evidence="1">
    <location>
        <begin position="222"/>
        <end position="234"/>
    </location>
</feature>
<sequence length="832" mass="90055">MLFLEPEVDYFRMQLHQLALPHDVCQLGSTEKSCSLGASAAGEPATVAPASGKQGEVPGGYVSVEEQAEVLHRALLAALHQRFPYEHPDTLEHVYLLAVTHLSSPLLSDTALSCEELATLQGPQGFLPPELRFRTFPSHLNALLSNAASSALAARKEDVEGPQGEGEKGGKKLGDPLTNRHYNDTYFILLPELTREQQKLYRRRQRDVNKTSYRRAELGGLSPSDSAASEAYASDHVTPSLEEDFLQLGENMTGFRVLDGTMIHNVAATQTTGPDAALRSLQFAAFKVPLSRFTPDEQQYYTNRREEARFCSGASTASSKSTFFAPSTESYMDDAMRRMLAFEMSDRYSREDDAATEKFFSRCNKILRCYTMPADAASTAAKEENKAEIHSSTTLNVPETRASTTGPSPALPLRRLVYSFAPCDCYHLVTDENNPLYYAKSCRAAYDARTVSITLVSDLTAAPWSSPTISVSSHANTGPTHEGAGGTSTRGDVEGLVCSNQASRAASPDPIAAGKQSAAHHGRGSSPQPTIPRKGNGSRVARPSLRQLSSKTDGFLTLTTSLSCNNVSGNPKHKKESLLEKGLLLGGKEKAQAKETDASSGVSNTSEPAPRKSDVANLFRLLSNSSAAQHQLRHGVIRPVVSMAVLDRAKRPVDGLVKGEKSDEVTCHGLLDHTWYSIPVQPLPSMQDDVQWMPIVFGSTECISDVGYRTAMQVGFFPNKSNATTRNFFTQQTKSGVLPTLQEARSSLTAGQGEKSALAPRDPNALTAEEKIKKSTETASLLSAKNVMPFANDEKPASVTARRGGVAMTFANDEQPASVTARRGGVAMDVWQ</sequence>
<dbReference type="EMBL" id="MKKU01000051">
    <property type="protein sequence ID" value="RNF26236.1"/>
    <property type="molecule type" value="Genomic_DNA"/>
</dbReference>
<evidence type="ECO:0000313" key="2">
    <source>
        <dbReference type="EMBL" id="RNF26236.1"/>
    </source>
</evidence>
<dbReference type="RefSeq" id="XP_029231442.1">
    <property type="nucleotide sequence ID" value="XM_029368448.1"/>
</dbReference>
<feature type="compositionally biased region" description="Polar residues" evidence="1">
    <location>
        <begin position="598"/>
        <end position="607"/>
    </location>
</feature>
<keyword evidence="3" id="KW-1185">Reference proteome</keyword>
<feature type="region of interest" description="Disordered" evidence="1">
    <location>
        <begin position="468"/>
        <end position="552"/>
    </location>
</feature>
<protein>
    <submittedName>
        <fullName evidence="2">Uncharacterized protein</fullName>
    </submittedName>
</protein>
<dbReference type="PANTHER" id="PTHR39670">
    <property type="entry name" value="C2 DOMAIN-CONTAINING PROTEIN-RELATED"/>
    <property type="match status" value="1"/>
</dbReference>
<dbReference type="OrthoDB" id="273690at2759"/>
<dbReference type="Proteomes" id="UP000284403">
    <property type="component" value="Unassembled WGS sequence"/>
</dbReference>
<name>A0A422Q8F0_9TRYP</name>
<dbReference type="AlphaFoldDB" id="A0A422Q8F0"/>
<feature type="compositionally biased region" description="Basic and acidic residues" evidence="1">
    <location>
        <begin position="206"/>
        <end position="217"/>
    </location>
</feature>
<feature type="compositionally biased region" description="Basic and acidic residues" evidence="1">
    <location>
        <begin position="154"/>
        <end position="174"/>
    </location>
</feature>
<proteinExistence type="predicted"/>
<feature type="region of interest" description="Disordered" evidence="1">
    <location>
        <begin position="154"/>
        <end position="177"/>
    </location>
</feature>
<dbReference type="GeneID" id="40315121"/>
<gene>
    <name evidence="2" type="ORF">Tco025E_01510</name>
</gene>
<evidence type="ECO:0000313" key="3">
    <source>
        <dbReference type="Proteomes" id="UP000284403"/>
    </source>
</evidence>